<dbReference type="AlphaFoldDB" id="A0A259TW95"/>
<protein>
    <recommendedName>
        <fullName evidence="5">DUF922 domain-containing protein</fullName>
    </recommendedName>
</protein>
<keyword evidence="4" id="KW-1185">Reference proteome</keyword>
<feature type="compositionally biased region" description="Basic and acidic residues" evidence="1">
    <location>
        <begin position="192"/>
        <end position="205"/>
    </location>
</feature>
<dbReference type="InterPro" id="IPR010321">
    <property type="entry name" value="DUF922"/>
</dbReference>
<feature type="chain" id="PRO_5012717536" description="DUF922 domain-containing protein" evidence="2">
    <location>
        <begin position="23"/>
        <end position="226"/>
    </location>
</feature>
<dbReference type="InParanoid" id="A0A259TW95"/>
<keyword evidence="2" id="KW-0732">Signal</keyword>
<evidence type="ECO:0000313" key="4">
    <source>
        <dbReference type="Proteomes" id="UP000216446"/>
    </source>
</evidence>
<dbReference type="EMBL" id="MQWB01000001">
    <property type="protein sequence ID" value="OZC02013.1"/>
    <property type="molecule type" value="Genomic_DNA"/>
</dbReference>
<reference evidence="3 4" key="1">
    <citation type="submission" date="2016-11" db="EMBL/GenBank/DDBJ databases">
        <title>Study of marine rhodopsin-containing bacteria.</title>
        <authorList>
            <person name="Yoshizawa S."/>
            <person name="Kumagai Y."/>
            <person name="Kogure K."/>
        </authorList>
    </citation>
    <scope>NUCLEOTIDE SEQUENCE [LARGE SCALE GENOMIC DNA]</scope>
    <source>
        <strain evidence="3 4">SG-29</strain>
    </source>
</reference>
<evidence type="ECO:0000256" key="2">
    <source>
        <dbReference type="SAM" id="SignalP"/>
    </source>
</evidence>
<dbReference type="Pfam" id="PF06037">
    <property type="entry name" value="DUF922"/>
    <property type="match status" value="1"/>
</dbReference>
<organism evidence="3 4">
    <name type="scientific">Rubricoccus marinus</name>
    <dbReference type="NCBI Taxonomy" id="716817"/>
    <lineage>
        <taxon>Bacteria</taxon>
        <taxon>Pseudomonadati</taxon>
        <taxon>Rhodothermota</taxon>
        <taxon>Rhodothermia</taxon>
        <taxon>Rhodothermales</taxon>
        <taxon>Rubricoccaceae</taxon>
        <taxon>Rubricoccus</taxon>
    </lineage>
</organism>
<dbReference type="OrthoDB" id="532520at2"/>
<dbReference type="Proteomes" id="UP000216446">
    <property type="component" value="Unassembled WGS sequence"/>
</dbReference>
<evidence type="ECO:0008006" key="5">
    <source>
        <dbReference type="Google" id="ProtNLM"/>
    </source>
</evidence>
<sequence>MRLLVSAALAGALLLGASLWLARADTSDEVVGTVTPEASAGGDSSAGSPVFTIIDVNTYSVRGRTEQEILTSMRARGPKSGGADFFGLTETQFAYRYWKNETERGCTLDQIRIDLNVTITLPEWIEPRDAPYELRRDWTRFESALRRHEDGHREIAEWGAREIYHVLANLRTTTCADMDVAARRAAQRLREVSEQRQRQFDDQNGHGRTQGAYWPQSARSMARRSQ</sequence>
<proteinExistence type="predicted"/>
<comment type="caution">
    <text evidence="3">The sequence shown here is derived from an EMBL/GenBank/DDBJ whole genome shotgun (WGS) entry which is preliminary data.</text>
</comment>
<name>A0A259TW95_9BACT</name>
<dbReference type="RefSeq" id="WP_094545812.1">
    <property type="nucleotide sequence ID" value="NZ_MQWB01000001.1"/>
</dbReference>
<gene>
    <name evidence="3" type="ORF">BSZ36_02870</name>
</gene>
<accession>A0A259TW95</accession>
<feature type="signal peptide" evidence="2">
    <location>
        <begin position="1"/>
        <end position="22"/>
    </location>
</feature>
<feature type="region of interest" description="Disordered" evidence="1">
    <location>
        <begin position="192"/>
        <end position="226"/>
    </location>
</feature>
<evidence type="ECO:0000313" key="3">
    <source>
        <dbReference type="EMBL" id="OZC02013.1"/>
    </source>
</evidence>
<evidence type="ECO:0000256" key="1">
    <source>
        <dbReference type="SAM" id="MobiDB-lite"/>
    </source>
</evidence>